<dbReference type="RefSeq" id="WP_307254213.1">
    <property type="nucleotide sequence ID" value="NZ_JAUSTO010000006.1"/>
</dbReference>
<dbReference type="Gene3D" id="3.40.50.1000">
    <property type="entry name" value="HAD superfamily/HAD-like"/>
    <property type="match status" value="1"/>
</dbReference>
<dbReference type="Proteomes" id="UP001241537">
    <property type="component" value="Unassembled WGS sequence"/>
</dbReference>
<dbReference type="NCBIfam" id="TIGR01549">
    <property type="entry name" value="HAD-SF-IA-v1"/>
    <property type="match status" value="1"/>
</dbReference>
<dbReference type="InterPro" id="IPR006439">
    <property type="entry name" value="HAD-SF_hydro_IA"/>
</dbReference>
<keyword evidence="1" id="KW-0378">Hydrolase</keyword>
<dbReference type="AlphaFoldDB" id="A0AAE4AK45"/>
<dbReference type="InterPro" id="IPR036412">
    <property type="entry name" value="HAD-like_sf"/>
</dbReference>
<dbReference type="EC" id="3.1.3.18" evidence="1"/>
<reference evidence="1" key="1">
    <citation type="submission" date="2023-07" db="EMBL/GenBank/DDBJ databases">
        <title>Genomic Encyclopedia of Type Strains, Phase IV (KMG-IV): sequencing the most valuable type-strain genomes for metagenomic binning, comparative biology and taxonomic classification.</title>
        <authorList>
            <person name="Goeker M."/>
        </authorList>
    </citation>
    <scope>NUCLEOTIDE SEQUENCE</scope>
    <source>
        <strain evidence="1">DSM 19659</strain>
    </source>
</reference>
<sequence length="238" mass="25852">MIKAAVFDMDGTILDTIDDMTDSLNYSLRLCGHRGDFQASLVRYFFGSAALVAVERALASEAGAPQELLPEIGEAVSAERWGVSRAEAERVLEVYRPHYAAHCNIRTGPYPGIAKLLQRLRSSGIQTAVVSNKPDEAVQTLVREQFPGLFDCALGERAGLRRKPAPDMVSEALRLMDMDAEGAIYIGDTEVDVRTAENSRIPCVAVSWGFRSEAYLREVGAQCIAGSAEELGELLLGS</sequence>
<organism evidence="1 2">
    <name type="scientific">Moryella indoligenes</name>
    <dbReference type="NCBI Taxonomy" id="371674"/>
    <lineage>
        <taxon>Bacteria</taxon>
        <taxon>Bacillati</taxon>
        <taxon>Bacillota</taxon>
        <taxon>Clostridia</taxon>
        <taxon>Lachnospirales</taxon>
        <taxon>Lachnospiraceae</taxon>
        <taxon>Moryella</taxon>
    </lineage>
</organism>
<protein>
    <submittedName>
        <fullName evidence="1">Phosphoglycolate phosphatase</fullName>
        <ecNumber evidence="1">3.1.3.18</ecNumber>
    </submittedName>
</protein>
<keyword evidence="2" id="KW-1185">Reference proteome</keyword>
<dbReference type="GO" id="GO:0006281">
    <property type="term" value="P:DNA repair"/>
    <property type="evidence" value="ECO:0007669"/>
    <property type="project" value="TreeGrafter"/>
</dbReference>
<dbReference type="SFLD" id="SFLDS00003">
    <property type="entry name" value="Haloacid_Dehalogenase"/>
    <property type="match status" value="1"/>
</dbReference>
<dbReference type="InterPro" id="IPR050155">
    <property type="entry name" value="HAD-like_hydrolase_sf"/>
</dbReference>
<dbReference type="PANTHER" id="PTHR43434:SF1">
    <property type="entry name" value="PHOSPHOGLYCOLATE PHOSPHATASE"/>
    <property type="match status" value="1"/>
</dbReference>
<evidence type="ECO:0000313" key="2">
    <source>
        <dbReference type="Proteomes" id="UP001241537"/>
    </source>
</evidence>
<dbReference type="EMBL" id="JAUSTO010000006">
    <property type="protein sequence ID" value="MDQ0152513.1"/>
    <property type="molecule type" value="Genomic_DNA"/>
</dbReference>
<dbReference type="InterPro" id="IPR023214">
    <property type="entry name" value="HAD_sf"/>
</dbReference>
<dbReference type="SFLD" id="SFLDG01129">
    <property type="entry name" value="C1.5:_HAD__Beta-PGM__Phosphata"/>
    <property type="match status" value="1"/>
</dbReference>
<comment type="caution">
    <text evidence="1">The sequence shown here is derived from an EMBL/GenBank/DDBJ whole genome shotgun (WGS) entry which is preliminary data.</text>
</comment>
<evidence type="ECO:0000313" key="1">
    <source>
        <dbReference type="EMBL" id="MDQ0152513.1"/>
    </source>
</evidence>
<dbReference type="GO" id="GO:0005829">
    <property type="term" value="C:cytosol"/>
    <property type="evidence" value="ECO:0007669"/>
    <property type="project" value="TreeGrafter"/>
</dbReference>
<dbReference type="Pfam" id="PF13419">
    <property type="entry name" value="HAD_2"/>
    <property type="match status" value="1"/>
</dbReference>
<dbReference type="InterPro" id="IPR041492">
    <property type="entry name" value="HAD_2"/>
</dbReference>
<dbReference type="PANTHER" id="PTHR43434">
    <property type="entry name" value="PHOSPHOGLYCOLATE PHOSPHATASE"/>
    <property type="match status" value="1"/>
</dbReference>
<proteinExistence type="predicted"/>
<dbReference type="Gene3D" id="1.10.150.240">
    <property type="entry name" value="Putative phosphatase, domain 2"/>
    <property type="match status" value="1"/>
</dbReference>
<name>A0AAE4AK45_9FIRM</name>
<gene>
    <name evidence="1" type="ORF">J2S20_001205</name>
</gene>
<dbReference type="GO" id="GO:0008967">
    <property type="term" value="F:phosphoglycolate phosphatase activity"/>
    <property type="evidence" value="ECO:0007669"/>
    <property type="project" value="UniProtKB-EC"/>
</dbReference>
<dbReference type="SUPFAM" id="SSF56784">
    <property type="entry name" value="HAD-like"/>
    <property type="match status" value="1"/>
</dbReference>
<accession>A0AAE4AK45</accession>
<dbReference type="InterPro" id="IPR023198">
    <property type="entry name" value="PGP-like_dom2"/>
</dbReference>